<sequence>MAVTEIALLRLKTQEASSSTKTLLQRAQKAQSEWSGYPVHFARQIEHSNYFYIFGGWKTIAEHNGEWIKSETNQKLLTELKDDVDVEWMFHVETDPSTSSIPLDAPVIAVSRYFVEAAQKAEFDNAFKNDAPNLGAHIAPFTYSGGWRIDKEGDDEEFVLFSGWNKTEDHFGFAETEGFKEFAKIKSIIKGAEIKQVRLEKWG</sequence>
<dbReference type="PANTHER" id="PTHR42052:SF1">
    <property type="entry name" value="ABM DOMAIN-CONTAINING PROTEIN"/>
    <property type="match status" value="1"/>
</dbReference>
<keyword evidence="2" id="KW-1185">Reference proteome</keyword>
<proteinExistence type="predicted"/>
<evidence type="ECO:0000313" key="2">
    <source>
        <dbReference type="Proteomes" id="UP001150904"/>
    </source>
</evidence>
<reference evidence="1" key="1">
    <citation type="submission" date="2022-12" db="EMBL/GenBank/DDBJ databases">
        <authorList>
            <person name="Petersen C."/>
        </authorList>
    </citation>
    <scope>NUCLEOTIDE SEQUENCE</scope>
    <source>
        <strain evidence="1">IBT 15544</strain>
    </source>
</reference>
<evidence type="ECO:0000313" key="1">
    <source>
        <dbReference type="EMBL" id="KAJ5190945.1"/>
    </source>
</evidence>
<dbReference type="OrthoDB" id="3542212at2759"/>
<gene>
    <name evidence="1" type="ORF">N7498_009930</name>
</gene>
<dbReference type="RefSeq" id="XP_058303885.1">
    <property type="nucleotide sequence ID" value="XM_058456986.1"/>
</dbReference>
<accession>A0A9W9M6D3</accession>
<dbReference type="AlphaFoldDB" id="A0A9W9M6D3"/>
<dbReference type="PANTHER" id="PTHR42052">
    <property type="entry name" value="ABM DOMAIN-CONTAINING PROTEIN"/>
    <property type="match status" value="1"/>
</dbReference>
<name>A0A9W9M6D3_9EURO</name>
<dbReference type="GeneID" id="83184287"/>
<dbReference type="Gene3D" id="3.30.70.100">
    <property type="match status" value="2"/>
</dbReference>
<organism evidence="1 2">
    <name type="scientific">Penicillium cinerascens</name>
    <dbReference type="NCBI Taxonomy" id="70096"/>
    <lineage>
        <taxon>Eukaryota</taxon>
        <taxon>Fungi</taxon>
        <taxon>Dikarya</taxon>
        <taxon>Ascomycota</taxon>
        <taxon>Pezizomycotina</taxon>
        <taxon>Eurotiomycetes</taxon>
        <taxon>Eurotiomycetidae</taxon>
        <taxon>Eurotiales</taxon>
        <taxon>Aspergillaceae</taxon>
        <taxon>Penicillium</taxon>
    </lineage>
</organism>
<dbReference type="Proteomes" id="UP001150904">
    <property type="component" value="Unassembled WGS sequence"/>
</dbReference>
<comment type="caution">
    <text evidence="1">The sequence shown here is derived from an EMBL/GenBank/DDBJ whole genome shotgun (WGS) entry which is preliminary data.</text>
</comment>
<reference evidence="1" key="2">
    <citation type="journal article" date="2023" name="IMA Fungus">
        <title>Comparative genomic study of the Penicillium genus elucidates a diverse pangenome and 15 lateral gene transfer events.</title>
        <authorList>
            <person name="Petersen C."/>
            <person name="Sorensen T."/>
            <person name="Nielsen M.R."/>
            <person name="Sondergaard T.E."/>
            <person name="Sorensen J.L."/>
            <person name="Fitzpatrick D.A."/>
            <person name="Frisvad J.C."/>
            <person name="Nielsen K.L."/>
        </authorList>
    </citation>
    <scope>NUCLEOTIDE SEQUENCE</scope>
    <source>
        <strain evidence="1">IBT 15544</strain>
    </source>
</reference>
<evidence type="ECO:0008006" key="3">
    <source>
        <dbReference type="Google" id="ProtNLM"/>
    </source>
</evidence>
<protein>
    <recommendedName>
        <fullName evidence="3">ABM domain-containing protein</fullName>
    </recommendedName>
</protein>
<dbReference type="EMBL" id="JAPQKR010000016">
    <property type="protein sequence ID" value="KAJ5190945.1"/>
    <property type="molecule type" value="Genomic_DNA"/>
</dbReference>